<evidence type="ECO:0000256" key="8">
    <source>
        <dbReference type="ARBA" id="ARBA00023014"/>
    </source>
</evidence>
<dbReference type="PROSITE" id="PS51918">
    <property type="entry name" value="RADICAL_SAM"/>
    <property type="match status" value="1"/>
</dbReference>
<keyword evidence="5" id="KW-0479">Metal-binding</keyword>
<dbReference type="SFLD" id="SFLDG01118">
    <property type="entry name" value="activating_enzymes__group_2"/>
    <property type="match status" value="1"/>
</dbReference>
<dbReference type="InterPro" id="IPR034457">
    <property type="entry name" value="Organic_radical-activating"/>
</dbReference>
<dbReference type="EMBL" id="WJJP01000473">
    <property type="protein sequence ID" value="MBD3325797.1"/>
    <property type="molecule type" value="Genomic_DNA"/>
</dbReference>
<dbReference type="Proteomes" id="UP000649604">
    <property type="component" value="Unassembled WGS sequence"/>
</dbReference>
<feature type="domain" description="4Fe-4S ferredoxin-type" evidence="9">
    <location>
        <begin position="49"/>
        <end position="77"/>
    </location>
</feature>
<dbReference type="GO" id="GO:0016491">
    <property type="term" value="F:oxidoreductase activity"/>
    <property type="evidence" value="ECO:0007669"/>
    <property type="project" value="UniProtKB-KW"/>
</dbReference>
<dbReference type="SFLD" id="SFLDG01066">
    <property type="entry name" value="organic_radical-activating_enz"/>
    <property type="match status" value="1"/>
</dbReference>
<dbReference type="Gene3D" id="3.80.30.10">
    <property type="entry name" value="pyruvate-formate lyase- activating enzyme"/>
    <property type="match status" value="1"/>
</dbReference>
<proteinExistence type="inferred from homology"/>
<evidence type="ECO:0000313" key="12">
    <source>
        <dbReference type="Proteomes" id="UP000649604"/>
    </source>
</evidence>
<name>A0A9D5Q706_9BACT</name>
<dbReference type="SFLD" id="SFLDS00029">
    <property type="entry name" value="Radical_SAM"/>
    <property type="match status" value="1"/>
</dbReference>
<dbReference type="SUPFAM" id="SSF102114">
    <property type="entry name" value="Radical SAM enzymes"/>
    <property type="match status" value="1"/>
</dbReference>
<dbReference type="InterPro" id="IPR040074">
    <property type="entry name" value="BssD/PflA/YjjW"/>
</dbReference>
<accession>A0A9D5Q706</accession>
<gene>
    <name evidence="11" type="ORF">GF339_14525</name>
</gene>
<comment type="caution">
    <text evidence="11">The sequence shown here is derived from an EMBL/GenBank/DDBJ whole genome shotgun (WGS) entry which is preliminary data.</text>
</comment>
<evidence type="ECO:0000256" key="3">
    <source>
        <dbReference type="ARBA" id="ARBA00022485"/>
    </source>
</evidence>
<keyword evidence="8" id="KW-0411">Iron-sulfur</keyword>
<dbReference type="Pfam" id="PF04055">
    <property type="entry name" value="Radical_SAM"/>
    <property type="match status" value="1"/>
</dbReference>
<evidence type="ECO:0000256" key="7">
    <source>
        <dbReference type="ARBA" id="ARBA00023004"/>
    </source>
</evidence>
<evidence type="ECO:0000313" key="11">
    <source>
        <dbReference type="EMBL" id="MBD3325797.1"/>
    </source>
</evidence>
<evidence type="ECO:0000256" key="2">
    <source>
        <dbReference type="ARBA" id="ARBA00009777"/>
    </source>
</evidence>
<feature type="domain" description="4Fe-4S ferredoxin-type" evidence="9">
    <location>
        <begin position="78"/>
        <end position="107"/>
    </location>
</feature>
<protein>
    <submittedName>
        <fullName evidence="11">Glycyl-radical enzyme activating protein</fullName>
    </submittedName>
</protein>
<evidence type="ECO:0000259" key="10">
    <source>
        <dbReference type="PROSITE" id="PS51918"/>
    </source>
</evidence>
<dbReference type="PIRSF" id="PIRSF000371">
    <property type="entry name" value="PFL_act_enz"/>
    <property type="match status" value="1"/>
</dbReference>
<keyword evidence="4" id="KW-0949">S-adenosyl-L-methionine</keyword>
<dbReference type="PROSITE" id="PS01087">
    <property type="entry name" value="RADICAL_ACTIVATING"/>
    <property type="match status" value="1"/>
</dbReference>
<evidence type="ECO:0000256" key="5">
    <source>
        <dbReference type="ARBA" id="ARBA00022723"/>
    </source>
</evidence>
<dbReference type="SUPFAM" id="SSF54862">
    <property type="entry name" value="4Fe-4S ferredoxins"/>
    <property type="match status" value="1"/>
</dbReference>
<dbReference type="PANTHER" id="PTHR30352:SF4">
    <property type="entry name" value="PYRUVATE FORMATE-LYASE 2-ACTIVATING ENZYME"/>
    <property type="match status" value="1"/>
</dbReference>
<evidence type="ECO:0000256" key="6">
    <source>
        <dbReference type="ARBA" id="ARBA00023002"/>
    </source>
</evidence>
<dbReference type="PANTHER" id="PTHR30352">
    <property type="entry name" value="PYRUVATE FORMATE-LYASE-ACTIVATING ENZYME"/>
    <property type="match status" value="1"/>
</dbReference>
<reference evidence="11" key="1">
    <citation type="submission" date="2019-11" db="EMBL/GenBank/DDBJ databases">
        <title>Microbial mats filling the niche in hypersaline microbial mats.</title>
        <authorList>
            <person name="Wong H.L."/>
            <person name="Macleod F.I."/>
            <person name="White R.A. III"/>
            <person name="Burns B.P."/>
        </authorList>
    </citation>
    <scope>NUCLEOTIDE SEQUENCE</scope>
    <source>
        <strain evidence="11">Rbin_158</strain>
    </source>
</reference>
<dbReference type="GO" id="GO:0051539">
    <property type="term" value="F:4 iron, 4 sulfur cluster binding"/>
    <property type="evidence" value="ECO:0007669"/>
    <property type="project" value="UniProtKB-KW"/>
</dbReference>
<dbReference type="InterPro" id="IPR012839">
    <property type="entry name" value="Organic_radical_activase"/>
</dbReference>
<dbReference type="InterPro" id="IPR007197">
    <property type="entry name" value="rSAM"/>
</dbReference>
<keyword evidence="7" id="KW-0408">Iron</keyword>
<evidence type="ECO:0000256" key="4">
    <source>
        <dbReference type="ARBA" id="ARBA00022691"/>
    </source>
</evidence>
<keyword evidence="6" id="KW-0560">Oxidoreductase</keyword>
<dbReference type="InterPro" id="IPR058240">
    <property type="entry name" value="rSAM_sf"/>
</dbReference>
<evidence type="ECO:0000259" key="9">
    <source>
        <dbReference type="PROSITE" id="PS51379"/>
    </source>
</evidence>
<comment type="similarity">
    <text evidence="2">Belongs to the organic radical-activating enzymes family.</text>
</comment>
<dbReference type="GO" id="GO:0046872">
    <property type="term" value="F:metal ion binding"/>
    <property type="evidence" value="ECO:0007669"/>
    <property type="project" value="UniProtKB-KW"/>
</dbReference>
<dbReference type="PROSITE" id="PS51379">
    <property type="entry name" value="4FE4S_FER_2"/>
    <property type="match status" value="2"/>
</dbReference>
<dbReference type="Gene3D" id="3.30.70.20">
    <property type="match status" value="1"/>
</dbReference>
<dbReference type="InterPro" id="IPR017896">
    <property type="entry name" value="4Fe4S_Fe-S-bd"/>
</dbReference>
<dbReference type="AlphaFoldDB" id="A0A9D5Q706"/>
<dbReference type="InterPro" id="IPR017900">
    <property type="entry name" value="4Fe4S_Fe_S_CS"/>
</dbReference>
<comment type="cofactor">
    <cofactor evidence="1">
        <name>[4Fe-4S] cluster</name>
        <dbReference type="ChEBI" id="CHEBI:49883"/>
    </cofactor>
</comment>
<dbReference type="CDD" id="cd01335">
    <property type="entry name" value="Radical_SAM"/>
    <property type="match status" value="1"/>
</dbReference>
<feature type="domain" description="Radical SAM core" evidence="10">
    <location>
        <begin position="18"/>
        <end position="303"/>
    </location>
</feature>
<dbReference type="PROSITE" id="PS00198">
    <property type="entry name" value="4FE4S_FER_1"/>
    <property type="match status" value="1"/>
</dbReference>
<dbReference type="Pfam" id="PF00037">
    <property type="entry name" value="Fer4"/>
    <property type="match status" value="1"/>
</dbReference>
<sequence length="307" mass="34674">MGKADTPYVFNIQKFSLHDGPGIRTLVFLKGCHLRCPWCSNPEGLSPHKELAYVARLCTHCLRCEQTCPQQAIRWNGTSITIDREQCIQCGACVEQCEGDALTIYGQEYSVDDVLADVIKDQVFFKRSNGGLTVSGGDPFYQYDFTYALVKKAKTEHHLNTAIETACYVREDQLRQIVPYLDWVLCDIKIIDPVRHKAVTGVSNDLILKNIRILVNEYSEDSKVLLRFPLIPSLTDDQANIDAIADFLRSLDREVPLEILPYHRYGASKYASLEKEYAVENIAEPDKQQVERAVALFAAKGITVIHT</sequence>
<dbReference type="InterPro" id="IPR001989">
    <property type="entry name" value="Radical_activat_CS"/>
</dbReference>
<keyword evidence="3" id="KW-0004">4Fe-4S</keyword>
<organism evidence="11 12">
    <name type="scientific">candidate division KSB3 bacterium</name>
    <dbReference type="NCBI Taxonomy" id="2044937"/>
    <lineage>
        <taxon>Bacteria</taxon>
        <taxon>candidate division KSB3</taxon>
    </lineage>
</organism>
<evidence type="ECO:0000256" key="1">
    <source>
        <dbReference type="ARBA" id="ARBA00001966"/>
    </source>
</evidence>
<dbReference type="NCBIfam" id="TIGR02494">
    <property type="entry name" value="PFLE_PFLC"/>
    <property type="match status" value="1"/>
</dbReference>